<protein>
    <submittedName>
        <fullName evidence="2">Uncharacterized protein</fullName>
    </submittedName>
</protein>
<keyword evidence="1" id="KW-0812">Transmembrane</keyword>
<reference evidence="2 3" key="1">
    <citation type="submission" date="2020-07" db="EMBL/GenBank/DDBJ databases">
        <title>Sequencing the genomes of 1000 actinobacteria strains.</title>
        <authorList>
            <person name="Klenk H.-P."/>
        </authorList>
    </citation>
    <scope>NUCLEOTIDE SEQUENCE [LARGE SCALE GENOMIC DNA]</scope>
    <source>
        <strain evidence="2 3">DSM 104001</strain>
    </source>
</reference>
<keyword evidence="1" id="KW-0472">Membrane</keyword>
<proteinExistence type="predicted"/>
<dbReference type="RefSeq" id="WP_179718606.1">
    <property type="nucleotide sequence ID" value="NZ_JACBZT010000001.1"/>
</dbReference>
<dbReference type="EMBL" id="JACBZT010000001">
    <property type="protein sequence ID" value="NYJ07055.1"/>
    <property type="molecule type" value="Genomic_DNA"/>
</dbReference>
<feature type="transmembrane region" description="Helical" evidence="1">
    <location>
        <begin position="87"/>
        <end position="105"/>
    </location>
</feature>
<comment type="caution">
    <text evidence="2">The sequence shown here is derived from an EMBL/GenBank/DDBJ whole genome shotgun (WGS) entry which is preliminary data.</text>
</comment>
<feature type="transmembrane region" description="Helical" evidence="1">
    <location>
        <begin position="32"/>
        <end position="52"/>
    </location>
</feature>
<dbReference type="AlphaFoldDB" id="A0A853CGH5"/>
<evidence type="ECO:0000313" key="3">
    <source>
        <dbReference type="Proteomes" id="UP000541969"/>
    </source>
</evidence>
<keyword evidence="1" id="KW-1133">Transmembrane helix</keyword>
<dbReference type="Proteomes" id="UP000541969">
    <property type="component" value="Unassembled WGS sequence"/>
</dbReference>
<sequence>MTAVLTGWVRALLVPVIALVALPVGWTLSGAAGWPVAIAAVAAAGVLSATWLRMRGWSPAPVHLVTWAAPVAVLAPLAALGELTADGLVLWAPMTTVLAVSLALTRRPATVA</sequence>
<accession>A0A853CGH5</accession>
<feature type="transmembrane region" description="Helical" evidence="1">
    <location>
        <begin position="7"/>
        <end position="26"/>
    </location>
</feature>
<feature type="transmembrane region" description="Helical" evidence="1">
    <location>
        <begin position="64"/>
        <end position="81"/>
    </location>
</feature>
<name>A0A853CGH5_9ACTN</name>
<gene>
    <name evidence="2" type="ORF">GGQ55_003333</name>
</gene>
<evidence type="ECO:0000256" key="1">
    <source>
        <dbReference type="SAM" id="Phobius"/>
    </source>
</evidence>
<evidence type="ECO:0000313" key="2">
    <source>
        <dbReference type="EMBL" id="NYJ07055.1"/>
    </source>
</evidence>
<keyword evidence="3" id="KW-1185">Reference proteome</keyword>
<organism evidence="2 3">
    <name type="scientific">Petropleomorpha daqingensis</name>
    <dbReference type="NCBI Taxonomy" id="2026353"/>
    <lineage>
        <taxon>Bacteria</taxon>
        <taxon>Bacillati</taxon>
        <taxon>Actinomycetota</taxon>
        <taxon>Actinomycetes</taxon>
        <taxon>Geodermatophilales</taxon>
        <taxon>Geodermatophilaceae</taxon>
        <taxon>Petropleomorpha</taxon>
    </lineage>
</organism>